<feature type="compositionally biased region" description="Acidic residues" evidence="3">
    <location>
        <begin position="22"/>
        <end position="34"/>
    </location>
</feature>
<dbReference type="OrthoDB" id="408683at2759"/>
<comment type="similarity">
    <text evidence="1">Belongs to the SEN54 family.</text>
</comment>
<dbReference type="AlphaFoldDB" id="M5G7K3"/>
<evidence type="ECO:0000256" key="1">
    <source>
        <dbReference type="ARBA" id="ARBA00005736"/>
    </source>
</evidence>
<evidence type="ECO:0000313" key="6">
    <source>
        <dbReference type="Proteomes" id="UP000030653"/>
    </source>
</evidence>
<feature type="domain" description="tRNA-splicing endonuclease subunit Sen54 N-terminal" evidence="4">
    <location>
        <begin position="83"/>
        <end position="158"/>
    </location>
</feature>
<protein>
    <recommendedName>
        <fullName evidence="4">tRNA-splicing endonuclease subunit Sen54 N-terminal domain-containing protein</fullName>
    </recommendedName>
</protein>
<dbReference type="Pfam" id="PF12928">
    <property type="entry name" value="tRNA_int_end_N2"/>
    <property type="match status" value="1"/>
</dbReference>
<sequence>MDDQLEAPSSLAPNIPKSTPGEGEDELSSGEDDAPNWLQLVQPLKAKKQVIPQRGDKEFEPNEAGETKLQSFALERARGAMLEALSAERGSSSKNLTHMLWHPSICRAEVPQTKGNLLTTMGHFLTVPSGVTGKMGKQLMLLPEEALYLVERGSGYCWRAYAKNIRDEAGVQSDEGDEWSRWEKLGSPMSVQQAYAEMLGKDTMTLEKYQVYAYLRRLGYTVVRAQPPLNTMLFPRPRPLPAPPFFSHLWSGLSHWTAGWTRWWVAWRRNWWSPLRTGWRTTYHDIFVSLRLIPSGHQLPLYIKSHPPAGSQAGGTLPPGINDLSSTPPSAYEIFYHVWRPSTAWKKTSVPPADFELVVVDARTTRLPTLADLTRLFGELPVQPPPQPRRRAPPAPTSSTASNSKSTPKPPAPPLPPTLFSRLSQLLGLLPKTPPNPKPRVQPFPALKAGRKSVIIAAVDGGNVSFVKFGEGVFEDYPMA</sequence>
<dbReference type="RefSeq" id="XP_040626650.1">
    <property type="nucleotide sequence ID" value="XM_040776556.1"/>
</dbReference>
<dbReference type="PANTHER" id="PTHR21027:SF1">
    <property type="entry name" value="TRNA-SPLICING ENDONUCLEASE SUBUNIT SEN54"/>
    <property type="match status" value="1"/>
</dbReference>
<keyword evidence="6" id="KW-1185">Reference proteome</keyword>
<gene>
    <name evidence="5" type="ORF">DACRYDRAFT_82203</name>
</gene>
<name>M5G7K3_DACPD</name>
<evidence type="ECO:0000313" key="5">
    <source>
        <dbReference type="EMBL" id="EJT99752.1"/>
    </source>
</evidence>
<dbReference type="InterPro" id="IPR024336">
    <property type="entry name" value="tRNA_splic_suSen54_N"/>
</dbReference>
<feature type="region of interest" description="Disordered" evidence="3">
    <location>
        <begin position="1"/>
        <end position="36"/>
    </location>
</feature>
<evidence type="ECO:0000256" key="2">
    <source>
        <dbReference type="ARBA" id="ARBA00022694"/>
    </source>
</evidence>
<dbReference type="GeneID" id="63691618"/>
<dbReference type="InterPro" id="IPR024337">
    <property type="entry name" value="tRNA_splic_suSen54"/>
</dbReference>
<evidence type="ECO:0000259" key="4">
    <source>
        <dbReference type="Pfam" id="PF12928"/>
    </source>
</evidence>
<organism evidence="5 6">
    <name type="scientific">Dacryopinax primogenitus (strain DJM 731)</name>
    <name type="common">Brown rot fungus</name>
    <dbReference type="NCBI Taxonomy" id="1858805"/>
    <lineage>
        <taxon>Eukaryota</taxon>
        <taxon>Fungi</taxon>
        <taxon>Dikarya</taxon>
        <taxon>Basidiomycota</taxon>
        <taxon>Agaricomycotina</taxon>
        <taxon>Dacrymycetes</taxon>
        <taxon>Dacrymycetales</taxon>
        <taxon>Dacrymycetaceae</taxon>
        <taxon>Dacryopinax</taxon>
    </lineage>
</organism>
<feature type="compositionally biased region" description="Low complexity" evidence="3">
    <location>
        <begin position="397"/>
        <end position="407"/>
    </location>
</feature>
<dbReference type="GO" id="GO:0000379">
    <property type="term" value="P:tRNA-type intron splice site recognition and cleavage"/>
    <property type="evidence" value="ECO:0007669"/>
    <property type="project" value="TreeGrafter"/>
</dbReference>
<dbReference type="PANTHER" id="PTHR21027">
    <property type="entry name" value="TRNA-SPLICING ENDONUCLEASE SUBUNIT SEN54"/>
    <property type="match status" value="1"/>
</dbReference>
<dbReference type="STRING" id="1858805.M5G7K3"/>
<dbReference type="HOGENOM" id="CLU_028449_0_0_1"/>
<dbReference type="EMBL" id="JH795869">
    <property type="protein sequence ID" value="EJT99752.1"/>
    <property type="molecule type" value="Genomic_DNA"/>
</dbReference>
<feature type="compositionally biased region" description="Pro residues" evidence="3">
    <location>
        <begin position="408"/>
        <end position="417"/>
    </location>
</feature>
<keyword evidence="2" id="KW-0819">tRNA processing</keyword>
<dbReference type="Proteomes" id="UP000030653">
    <property type="component" value="Unassembled WGS sequence"/>
</dbReference>
<feature type="region of interest" description="Disordered" evidence="3">
    <location>
        <begin position="378"/>
        <end position="418"/>
    </location>
</feature>
<dbReference type="GO" id="GO:0000214">
    <property type="term" value="C:tRNA-intron endonuclease complex"/>
    <property type="evidence" value="ECO:0007669"/>
    <property type="project" value="TreeGrafter"/>
</dbReference>
<dbReference type="OMA" id="MYMRLRH"/>
<accession>M5G7K3</accession>
<evidence type="ECO:0000256" key="3">
    <source>
        <dbReference type="SAM" id="MobiDB-lite"/>
    </source>
</evidence>
<reference evidence="5 6" key="1">
    <citation type="journal article" date="2012" name="Science">
        <title>The Paleozoic origin of enzymatic lignin decomposition reconstructed from 31 fungal genomes.</title>
        <authorList>
            <person name="Floudas D."/>
            <person name="Binder M."/>
            <person name="Riley R."/>
            <person name="Barry K."/>
            <person name="Blanchette R.A."/>
            <person name="Henrissat B."/>
            <person name="Martinez A.T."/>
            <person name="Otillar R."/>
            <person name="Spatafora J.W."/>
            <person name="Yadav J.S."/>
            <person name="Aerts A."/>
            <person name="Benoit I."/>
            <person name="Boyd A."/>
            <person name="Carlson A."/>
            <person name="Copeland A."/>
            <person name="Coutinho P.M."/>
            <person name="de Vries R.P."/>
            <person name="Ferreira P."/>
            <person name="Findley K."/>
            <person name="Foster B."/>
            <person name="Gaskell J."/>
            <person name="Glotzer D."/>
            <person name="Gorecki P."/>
            <person name="Heitman J."/>
            <person name="Hesse C."/>
            <person name="Hori C."/>
            <person name="Igarashi K."/>
            <person name="Jurgens J.A."/>
            <person name="Kallen N."/>
            <person name="Kersten P."/>
            <person name="Kohler A."/>
            <person name="Kuees U."/>
            <person name="Kumar T.K.A."/>
            <person name="Kuo A."/>
            <person name="LaButti K."/>
            <person name="Larrondo L.F."/>
            <person name="Lindquist E."/>
            <person name="Ling A."/>
            <person name="Lombard V."/>
            <person name="Lucas S."/>
            <person name="Lundell T."/>
            <person name="Martin R."/>
            <person name="McLaughlin D.J."/>
            <person name="Morgenstern I."/>
            <person name="Morin E."/>
            <person name="Murat C."/>
            <person name="Nagy L.G."/>
            <person name="Nolan M."/>
            <person name="Ohm R.A."/>
            <person name="Patyshakuliyeva A."/>
            <person name="Rokas A."/>
            <person name="Ruiz-Duenas F.J."/>
            <person name="Sabat G."/>
            <person name="Salamov A."/>
            <person name="Samejima M."/>
            <person name="Schmutz J."/>
            <person name="Slot J.C."/>
            <person name="St John F."/>
            <person name="Stenlid J."/>
            <person name="Sun H."/>
            <person name="Sun S."/>
            <person name="Syed K."/>
            <person name="Tsang A."/>
            <person name="Wiebenga A."/>
            <person name="Young D."/>
            <person name="Pisabarro A."/>
            <person name="Eastwood D.C."/>
            <person name="Martin F."/>
            <person name="Cullen D."/>
            <person name="Grigoriev I.V."/>
            <person name="Hibbett D.S."/>
        </authorList>
    </citation>
    <scope>NUCLEOTIDE SEQUENCE [LARGE SCALE GENOMIC DNA]</scope>
    <source>
        <strain evidence="5 6">DJM-731 SS1</strain>
    </source>
</reference>
<proteinExistence type="inferred from homology"/>